<evidence type="ECO:0000313" key="11">
    <source>
        <dbReference type="Proteomes" id="UP000749559"/>
    </source>
</evidence>
<dbReference type="PANTHER" id="PTHR46154">
    <property type="match status" value="1"/>
</dbReference>
<dbReference type="InterPro" id="IPR031155">
    <property type="entry name" value="DUR"/>
</dbReference>
<feature type="compositionally biased region" description="Basic and acidic residues" evidence="7">
    <location>
        <begin position="773"/>
        <end position="782"/>
    </location>
</feature>
<dbReference type="EMBL" id="CAIIXF020000004">
    <property type="protein sequence ID" value="CAH1782059.1"/>
    <property type="molecule type" value="Genomic_DNA"/>
</dbReference>
<name>A0A8S4NKJ4_OWEFU</name>
<feature type="region of interest" description="Disordered" evidence="7">
    <location>
        <begin position="773"/>
        <end position="807"/>
    </location>
</feature>
<feature type="transmembrane region" description="Helical" evidence="8">
    <location>
        <begin position="534"/>
        <end position="555"/>
    </location>
</feature>
<evidence type="ECO:0000256" key="1">
    <source>
        <dbReference type="ARBA" id="ARBA00004141"/>
    </source>
</evidence>
<sequence length="807" mass="87880">MSSNMATYLLIFSFLLAGVKGDYDSNVPTKTNGLHTIDIVEDVKNTTSGPVGVNPTITLTNALLLIIGFGIFSVAVAFTFNLVRKKVYHDDQNVDTAFDAGGNVSIGLTATTIVSQWTWSATLLQSSTVASKYGISGPFWYGAGATIQILMFASLSIQLKTKAPGAKTFLQVIRARFGKPAHVVFCVFACLTNLVVMISLLLAGSSVMTSLVQDLSLELTCMILAAVLGSYTLIGGLGATFYVSYFNTTLIFCMVILLVIEVYYNPSGRENNPLGNVDIIYQYLNQTVGPEGNKENSYLTFLSSGGAMFGVINIIGNFGTVFCDQSYWQSSVAAKPVQGVWGFIAGGLTWFAIPFTLATTMGLSYLALGTLRGGPLLSPVDVDKGLVPPVVAQVLLGSSGEYVLLMLNLMAVMSTGSAEVIAVASIIVYDIYQIYVLPFRKNCDMKSCVLCNLPLPVVMDDCEETLKENGNGNGNGHAEKYVCDCPPVISCEQCTKDNLKIKEVTEINVTEQYTCSIHGKYRQYQDKLLSIKNWIILWLTLATIPLILFCVGVGLNLGWVFWFTGVLIGCTVVPIALSVTWSRLTSKGMISGVVTGCACGLIAWLAMASTYPGGLGDFLKNTGQELAMFVGNCVSIGVGGGVCIIVSLITNNRKTHDARTEWEKTRNIENPLYPWSLKYAHEFTTISRPSQEKMTQIFKRAKYIAIGFGLVLTAAIIIIWPSIMISIGVLNVTQFRMWTQLSQVWAFIAAIFIITVPLIQEIYGIVHRVKKNRNNERSRETEQNGGTQLNGHAHNVDDTKRDTDSMI</sequence>
<evidence type="ECO:0000256" key="5">
    <source>
        <dbReference type="ARBA" id="ARBA00022989"/>
    </source>
</evidence>
<dbReference type="AlphaFoldDB" id="A0A8S4NKJ4"/>
<reference evidence="10" key="1">
    <citation type="submission" date="2022-03" db="EMBL/GenBank/DDBJ databases">
        <authorList>
            <person name="Martin C."/>
        </authorList>
    </citation>
    <scope>NUCLEOTIDE SEQUENCE</scope>
</reference>
<evidence type="ECO:0000256" key="7">
    <source>
        <dbReference type="SAM" id="MobiDB-lite"/>
    </source>
</evidence>
<dbReference type="Proteomes" id="UP000749559">
    <property type="component" value="Unassembled WGS sequence"/>
</dbReference>
<evidence type="ECO:0000313" key="10">
    <source>
        <dbReference type="EMBL" id="CAH1782059.1"/>
    </source>
</evidence>
<dbReference type="InterPro" id="IPR001734">
    <property type="entry name" value="Na/solute_symporter"/>
</dbReference>
<feature type="transmembrane region" description="Helical" evidence="8">
    <location>
        <begin position="744"/>
        <end position="766"/>
    </location>
</feature>
<feature type="transmembrane region" description="Helical" evidence="8">
    <location>
        <begin position="588"/>
        <end position="606"/>
    </location>
</feature>
<organism evidence="10 11">
    <name type="scientific">Owenia fusiformis</name>
    <name type="common">Polychaete worm</name>
    <dbReference type="NCBI Taxonomy" id="6347"/>
    <lineage>
        <taxon>Eukaryota</taxon>
        <taxon>Metazoa</taxon>
        <taxon>Spiralia</taxon>
        <taxon>Lophotrochozoa</taxon>
        <taxon>Annelida</taxon>
        <taxon>Polychaeta</taxon>
        <taxon>Sedentaria</taxon>
        <taxon>Canalipalpata</taxon>
        <taxon>Sabellida</taxon>
        <taxon>Oweniida</taxon>
        <taxon>Oweniidae</taxon>
        <taxon>Owenia</taxon>
    </lineage>
</organism>
<feature type="transmembrane region" description="Helical" evidence="8">
    <location>
        <begin position="703"/>
        <end position="732"/>
    </location>
</feature>
<dbReference type="InterPro" id="IPR038377">
    <property type="entry name" value="Na/Glc_symporter_sf"/>
</dbReference>
<evidence type="ECO:0008006" key="12">
    <source>
        <dbReference type="Google" id="ProtNLM"/>
    </source>
</evidence>
<comment type="caution">
    <text evidence="10">The sequence shown here is derived from an EMBL/GenBank/DDBJ whole genome shotgun (WGS) entry which is preliminary data.</text>
</comment>
<feature type="transmembrane region" description="Helical" evidence="8">
    <location>
        <begin position="561"/>
        <end position="581"/>
    </location>
</feature>
<dbReference type="PANTHER" id="PTHR46154:SF4">
    <property type="entry name" value="UREA ACTIVE TRANSPORTER"/>
    <property type="match status" value="1"/>
</dbReference>
<evidence type="ECO:0000256" key="3">
    <source>
        <dbReference type="ARBA" id="ARBA00022448"/>
    </source>
</evidence>
<dbReference type="CDD" id="cd11476">
    <property type="entry name" value="SLC5sbd_DUR3"/>
    <property type="match status" value="1"/>
</dbReference>
<feature type="transmembrane region" description="Helical" evidence="8">
    <location>
        <begin position="139"/>
        <end position="159"/>
    </location>
</feature>
<dbReference type="GO" id="GO:0015204">
    <property type="term" value="F:urea transmembrane transporter activity"/>
    <property type="evidence" value="ECO:0007669"/>
    <property type="project" value="InterPro"/>
</dbReference>
<evidence type="ECO:0000256" key="9">
    <source>
        <dbReference type="SAM" id="SignalP"/>
    </source>
</evidence>
<keyword evidence="3" id="KW-0813">Transport</keyword>
<feature type="transmembrane region" description="Helical" evidence="8">
    <location>
        <begin position="180"/>
        <end position="203"/>
    </location>
</feature>
<gene>
    <name evidence="10" type="ORF">OFUS_LOCUS8546</name>
</gene>
<dbReference type="PROSITE" id="PS50283">
    <property type="entry name" value="NA_SOLUT_SYMP_3"/>
    <property type="match status" value="1"/>
</dbReference>
<keyword evidence="4 8" id="KW-0812">Transmembrane</keyword>
<feature type="transmembrane region" description="Helical" evidence="8">
    <location>
        <begin position="62"/>
        <end position="84"/>
    </location>
</feature>
<feature type="chain" id="PRO_5035899064" description="Urea-proton symporter DUR3" evidence="9">
    <location>
        <begin position="22"/>
        <end position="807"/>
    </location>
</feature>
<comment type="subcellular location">
    <subcellularLocation>
        <location evidence="1">Membrane</location>
        <topology evidence="1">Multi-pass membrane protein</topology>
    </subcellularLocation>
</comment>
<feature type="signal peptide" evidence="9">
    <location>
        <begin position="1"/>
        <end position="21"/>
    </location>
</feature>
<feature type="transmembrane region" description="Helical" evidence="8">
    <location>
        <begin position="215"/>
        <end position="234"/>
    </location>
</feature>
<keyword evidence="5 8" id="KW-1133">Transmembrane helix</keyword>
<comment type="similarity">
    <text evidence="2">Belongs to the sodium:solute symporter (SSF) (TC 2.A.21) family.</text>
</comment>
<dbReference type="Gene3D" id="1.20.1730.10">
    <property type="entry name" value="Sodium/glucose cotransporter"/>
    <property type="match status" value="1"/>
</dbReference>
<proteinExistence type="inferred from homology"/>
<keyword evidence="11" id="KW-1185">Reference proteome</keyword>
<feature type="compositionally biased region" description="Basic and acidic residues" evidence="7">
    <location>
        <begin position="794"/>
        <end position="807"/>
    </location>
</feature>
<feature type="transmembrane region" description="Helical" evidence="8">
    <location>
        <begin position="626"/>
        <end position="649"/>
    </location>
</feature>
<dbReference type="OrthoDB" id="6132759at2759"/>
<feature type="transmembrane region" description="Helical" evidence="8">
    <location>
        <begin position="241"/>
        <end position="264"/>
    </location>
</feature>
<dbReference type="Pfam" id="PF00474">
    <property type="entry name" value="SSF"/>
    <property type="match status" value="1"/>
</dbReference>
<evidence type="ECO:0000256" key="8">
    <source>
        <dbReference type="SAM" id="Phobius"/>
    </source>
</evidence>
<evidence type="ECO:0000256" key="4">
    <source>
        <dbReference type="ARBA" id="ARBA00022692"/>
    </source>
</evidence>
<feature type="transmembrane region" description="Helical" evidence="8">
    <location>
        <begin position="298"/>
        <end position="319"/>
    </location>
</feature>
<feature type="transmembrane region" description="Helical" evidence="8">
    <location>
        <begin position="340"/>
        <end position="368"/>
    </location>
</feature>
<evidence type="ECO:0000256" key="2">
    <source>
        <dbReference type="ARBA" id="ARBA00006434"/>
    </source>
</evidence>
<feature type="transmembrane region" description="Helical" evidence="8">
    <location>
        <begin position="96"/>
        <end position="119"/>
    </location>
</feature>
<keyword evidence="6 8" id="KW-0472">Membrane</keyword>
<feature type="transmembrane region" description="Helical" evidence="8">
    <location>
        <begin position="402"/>
        <end position="432"/>
    </location>
</feature>
<dbReference type="GO" id="GO:0005886">
    <property type="term" value="C:plasma membrane"/>
    <property type="evidence" value="ECO:0007669"/>
    <property type="project" value="TreeGrafter"/>
</dbReference>
<accession>A0A8S4NKJ4</accession>
<keyword evidence="9" id="KW-0732">Signal</keyword>
<evidence type="ECO:0000256" key="6">
    <source>
        <dbReference type="ARBA" id="ARBA00023136"/>
    </source>
</evidence>
<protein>
    <recommendedName>
        <fullName evidence="12">Urea-proton symporter DUR3</fullName>
    </recommendedName>
</protein>